<dbReference type="SUPFAM" id="SSF52833">
    <property type="entry name" value="Thioredoxin-like"/>
    <property type="match status" value="1"/>
</dbReference>
<dbReference type="OrthoDB" id="25753at2"/>
<dbReference type="InterPro" id="IPR050553">
    <property type="entry name" value="Thioredoxin_ResA/DsbE_sf"/>
</dbReference>
<reference evidence="5" key="1">
    <citation type="submission" date="2017-08" db="EMBL/GenBank/DDBJ databases">
        <authorList>
            <person name="Varghese N."/>
            <person name="Submissions S."/>
        </authorList>
    </citation>
    <scope>NUCLEOTIDE SEQUENCE [LARGE SCALE GENOMIC DNA]</scope>
    <source>
        <strain evidence="5">JC23</strain>
    </source>
</reference>
<accession>A0A285UML7</accession>
<dbReference type="PROSITE" id="PS51352">
    <property type="entry name" value="THIOREDOXIN_2"/>
    <property type="match status" value="1"/>
</dbReference>
<dbReference type="InterPro" id="IPR000866">
    <property type="entry name" value="AhpC/TSA"/>
</dbReference>
<feature type="domain" description="Thioredoxin" evidence="3">
    <location>
        <begin position="61"/>
        <end position="202"/>
    </location>
</feature>
<dbReference type="InterPro" id="IPR036249">
    <property type="entry name" value="Thioredoxin-like_sf"/>
</dbReference>
<dbReference type="AlphaFoldDB" id="A0A285UML7"/>
<dbReference type="PANTHER" id="PTHR42852:SF17">
    <property type="entry name" value="THIOREDOXIN-LIKE PROTEIN HI_1115"/>
    <property type="match status" value="1"/>
</dbReference>
<keyword evidence="5" id="KW-1185">Reference proteome</keyword>
<organism evidence="4 5">
    <name type="scientific">Ureibacillus acetophenoni</name>
    <dbReference type="NCBI Taxonomy" id="614649"/>
    <lineage>
        <taxon>Bacteria</taxon>
        <taxon>Bacillati</taxon>
        <taxon>Bacillota</taxon>
        <taxon>Bacilli</taxon>
        <taxon>Bacillales</taxon>
        <taxon>Caryophanaceae</taxon>
        <taxon>Ureibacillus</taxon>
    </lineage>
</organism>
<evidence type="ECO:0000259" key="3">
    <source>
        <dbReference type="PROSITE" id="PS51352"/>
    </source>
</evidence>
<dbReference type="PANTHER" id="PTHR42852">
    <property type="entry name" value="THIOL:DISULFIDE INTERCHANGE PROTEIN DSBE"/>
    <property type="match status" value="1"/>
</dbReference>
<keyword evidence="1" id="KW-1015">Disulfide bond</keyword>
<dbReference type="GO" id="GO:0016491">
    <property type="term" value="F:oxidoreductase activity"/>
    <property type="evidence" value="ECO:0007669"/>
    <property type="project" value="InterPro"/>
</dbReference>
<evidence type="ECO:0000313" key="4">
    <source>
        <dbReference type="EMBL" id="SOC43013.1"/>
    </source>
</evidence>
<proteinExistence type="predicted"/>
<protein>
    <submittedName>
        <fullName evidence="4">Peroxiredoxin</fullName>
    </submittedName>
</protein>
<dbReference type="EMBL" id="OBQC01000014">
    <property type="protein sequence ID" value="SOC43013.1"/>
    <property type="molecule type" value="Genomic_DNA"/>
</dbReference>
<evidence type="ECO:0000256" key="1">
    <source>
        <dbReference type="ARBA" id="ARBA00023157"/>
    </source>
</evidence>
<keyword evidence="2" id="KW-1133">Transmembrane helix</keyword>
<feature type="transmembrane region" description="Helical" evidence="2">
    <location>
        <begin position="6"/>
        <end position="23"/>
    </location>
</feature>
<keyword evidence="2" id="KW-0812">Transmembrane</keyword>
<dbReference type="CDD" id="cd02966">
    <property type="entry name" value="TlpA_like_family"/>
    <property type="match status" value="1"/>
</dbReference>
<dbReference type="Gene3D" id="3.40.30.10">
    <property type="entry name" value="Glutaredoxin"/>
    <property type="match status" value="1"/>
</dbReference>
<name>A0A285UML7_9BACL</name>
<dbReference type="InterPro" id="IPR013766">
    <property type="entry name" value="Thioredoxin_domain"/>
</dbReference>
<dbReference type="GO" id="GO:0016209">
    <property type="term" value="F:antioxidant activity"/>
    <property type="evidence" value="ECO:0007669"/>
    <property type="project" value="InterPro"/>
</dbReference>
<sequence length="209" mass="23959">MLKKYISVIFVALFISYVTFVILSEENIKNLRKTVQVNEQGTLNESLNNKSTEITGYDNDSQKVELAPEFTLSDLNGKAVNLSDFKGKIVILNFWTTWCPPCIEEMPEMQRFYEKNKDHRIEIVAVNLTNFDNGQQAIESFVQDYGLTFPVLLDKDGVLRSMYEILTIPTSFILDTEGGVFQKIVGPMNEQMMDEIVNSIQRTDEKYGE</sequence>
<gene>
    <name evidence="4" type="ORF">SAMN05877842_11434</name>
</gene>
<keyword evidence="2" id="KW-0472">Membrane</keyword>
<dbReference type="Proteomes" id="UP000219252">
    <property type="component" value="Unassembled WGS sequence"/>
</dbReference>
<evidence type="ECO:0000313" key="5">
    <source>
        <dbReference type="Proteomes" id="UP000219252"/>
    </source>
</evidence>
<evidence type="ECO:0000256" key="2">
    <source>
        <dbReference type="SAM" id="Phobius"/>
    </source>
</evidence>
<dbReference type="RefSeq" id="WP_097150617.1">
    <property type="nucleotide sequence ID" value="NZ_OBQC01000014.1"/>
</dbReference>
<dbReference type="Pfam" id="PF00578">
    <property type="entry name" value="AhpC-TSA"/>
    <property type="match status" value="1"/>
</dbReference>